<feature type="transmembrane region" description="Helical" evidence="1">
    <location>
        <begin position="198"/>
        <end position="216"/>
    </location>
</feature>
<evidence type="ECO:0000313" key="3">
    <source>
        <dbReference type="Proteomes" id="UP000218702"/>
    </source>
</evidence>
<evidence type="ECO:0000313" key="2">
    <source>
        <dbReference type="EMBL" id="BAZ87851.1"/>
    </source>
</evidence>
<feature type="transmembrane region" description="Helical" evidence="1">
    <location>
        <begin position="395"/>
        <end position="413"/>
    </location>
</feature>
<keyword evidence="3" id="KW-1185">Reference proteome</keyword>
<gene>
    <name evidence="2" type="ORF">NIES806_40830</name>
</gene>
<protein>
    <recommendedName>
        <fullName evidence="4">O-antigen polymerase</fullName>
    </recommendedName>
</protein>
<evidence type="ECO:0000256" key="1">
    <source>
        <dbReference type="SAM" id="Phobius"/>
    </source>
</evidence>
<dbReference type="Proteomes" id="UP000218702">
    <property type="component" value="Chromosome"/>
</dbReference>
<feature type="transmembrane region" description="Helical" evidence="1">
    <location>
        <begin position="419"/>
        <end position="440"/>
    </location>
</feature>
<feature type="transmembrane region" description="Helical" evidence="1">
    <location>
        <begin position="87"/>
        <end position="105"/>
    </location>
</feature>
<dbReference type="AlphaFoldDB" id="A0A1Z4V8E9"/>
<feature type="transmembrane region" description="Helical" evidence="1">
    <location>
        <begin position="363"/>
        <end position="383"/>
    </location>
</feature>
<dbReference type="RefSeq" id="WP_096670090.1">
    <property type="nucleotide sequence ID" value="NZ_AP018316.1"/>
</dbReference>
<name>A0A1Z4V8E9_9CYAN</name>
<evidence type="ECO:0008006" key="4">
    <source>
        <dbReference type="Google" id="ProtNLM"/>
    </source>
</evidence>
<keyword evidence="1" id="KW-0812">Transmembrane</keyword>
<feature type="transmembrane region" description="Helical" evidence="1">
    <location>
        <begin position="125"/>
        <end position="143"/>
    </location>
</feature>
<dbReference type="OrthoDB" id="502584at2"/>
<reference evidence="2 3" key="1">
    <citation type="submission" date="2017-06" db="EMBL/GenBank/DDBJ databases">
        <title>Genome sequencing of cyanobaciteial culture collection at National Institute for Environmental Studies (NIES).</title>
        <authorList>
            <person name="Hirose Y."/>
            <person name="Shimura Y."/>
            <person name="Fujisawa T."/>
            <person name="Nakamura Y."/>
            <person name="Kawachi M."/>
        </authorList>
    </citation>
    <scope>NUCLEOTIDE SEQUENCE [LARGE SCALE GENOMIC DNA]</scope>
    <source>
        <strain evidence="2 3">NIES-806</strain>
    </source>
</reference>
<sequence>MENRSELIIWLVIWVAICASVVRDQWSRKVPSVGLPLAYLLSLSMIHFFGGVVYALPWYKPKGAYLLQAGASYAQVSAGFIESVYGVMGFGLGSTILAYWILRIFQPSWLRQVPQNPDLQLPKQLLQVGFFFTLIIAPTIGRIPGFQGFSTSGVYLIVVSLCLACWKAWHEQDKKAFFFWLAASCSIPLITINVLGFIGYGAAATLVILIFISSFYRPRWHILITGFLVFALGLSAFVTYLRDRGEIRATVWGGQGIEAKYERMINTFSKFEIIDFSNQSHLEAIDTRLNQNGLVGKAVEYINLGQASYALGETLLQAAVAPIPRLLWPDKPIFAGSGNIVTSYTGQKFEDGTSVGVGQVLEFYLNFGSTGVFLGFMVIGTIIRIIDISAACKLLYGNWLGFVSWFLPGLAILQPGGALAEVTGSYAASVALIILIRRFLSRRSSIIQQTRFHV</sequence>
<dbReference type="EMBL" id="AP018316">
    <property type="protein sequence ID" value="BAZ87851.1"/>
    <property type="molecule type" value="Genomic_DNA"/>
</dbReference>
<organism evidence="2 3">
    <name type="scientific">Dolichospermum compactum NIES-806</name>
    <dbReference type="NCBI Taxonomy" id="1973481"/>
    <lineage>
        <taxon>Bacteria</taxon>
        <taxon>Bacillati</taxon>
        <taxon>Cyanobacteriota</taxon>
        <taxon>Cyanophyceae</taxon>
        <taxon>Nostocales</taxon>
        <taxon>Aphanizomenonaceae</taxon>
        <taxon>Dolichospermum</taxon>
        <taxon>Dolichospermum compactum</taxon>
    </lineage>
</organism>
<keyword evidence="1" id="KW-0472">Membrane</keyword>
<accession>A0A1Z4V8E9</accession>
<feature type="transmembrane region" description="Helical" evidence="1">
    <location>
        <begin position="149"/>
        <end position="169"/>
    </location>
</feature>
<dbReference type="KEGG" id="dcm:NIES806_40830"/>
<proteinExistence type="predicted"/>
<keyword evidence="1" id="KW-1133">Transmembrane helix</keyword>
<feature type="transmembrane region" description="Helical" evidence="1">
    <location>
        <begin position="223"/>
        <end position="241"/>
    </location>
</feature>
<feature type="transmembrane region" description="Helical" evidence="1">
    <location>
        <begin position="33"/>
        <end position="56"/>
    </location>
</feature>